<dbReference type="PROSITE" id="PS50043">
    <property type="entry name" value="HTH_LUXR_2"/>
    <property type="match status" value="1"/>
</dbReference>
<accession>A0ABT9E8J6</accession>
<organism evidence="6 7">
    <name type="scientific">Paracraurococcus lichenis</name>
    <dbReference type="NCBI Taxonomy" id="3064888"/>
    <lineage>
        <taxon>Bacteria</taxon>
        <taxon>Pseudomonadati</taxon>
        <taxon>Pseudomonadota</taxon>
        <taxon>Alphaproteobacteria</taxon>
        <taxon>Acetobacterales</taxon>
        <taxon>Roseomonadaceae</taxon>
        <taxon>Paracraurococcus</taxon>
    </lineage>
</organism>
<dbReference type="PANTHER" id="PTHR43214">
    <property type="entry name" value="TWO-COMPONENT RESPONSE REGULATOR"/>
    <property type="match status" value="1"/>
</dbReference>
<reference evidence="6 7" key="1">
    <citation type="submission" date="2023-08" db="EMBL/GenBank/DDBJ databases">
        <title>The draft genome sequence of Paracraurococcus sp. LOR1-02.</title>
        <authorList>
            <person name="Kingkaew E."/>
            <person name="Tanasupawat S."/>
        </authorList>
    </citation>
    <scope>NUCLEOTIDE SEQUENCE [LARGE SCALE GENOMIC DNA]</scope>
    <source>
        <strain evidence="6 7">LOR1-02</strain>
    </source>
</reference>
<dbReference type="InterPro" id="IPR016032">
    <property type="entry name" value="Sig_transdc_resp-reg_C-effctor"/>
</dbReference>
<dbReference type="InterPro" id="IPR001789">
    <property type="entry name" value="Sig_transdc_resp-reg_receiver"/>
</dbReference>
<dbReference type="CDD" id="cd06170">
    <property type="entry name" value="LuxR_C_like"/>
    <property type="match status" value="1"/>
</dbReference>
<evidence type="ECO:0000313" key="7">
    <source>
        <dbReference type="Proteomes" id="UP001243009"/>
    </source>
</evidence>
<evidence type="ECO:0000256" key="3">
    <source>
        <dbReference type="PROSITE-ProRule" id="PRU00169"/>
    </source>
</evidence>
<dbReference type="InterPro" id="IPR000792">
    <property type="entry name" value="Tscrpt_reg_LuxR_C"/>
</dbReference>
<gene>
    <name evidence="6" type="ORF">Q7A36_29445</name>
</gene>
<dbReference type="SMART" id="SM00448">
    <property type="entry name" value="REC"/>
    <property type="match status" value="1"/>
</dbReference>
<dbReference type="PANTHER" id="PTHR43214:SF43">
    <property type="entry name" value="TWO-COMPONENT RESPONSE REGULATOR"/>
    <property type="match status" value="1"/>
</dbReference>
<dbReference type="RefSeq" id="WP_305107360.1">
    <property type="nucleotide sequence ID" value="NZ_JAUTWS010000049.1"/>
</dbReference>
<sequence>MKLLIVDDHAVIRSGLHRLLGTLPELEISEAAISREALSMVQAAPPDLVLLDLGLPDLCGFELLRRLLLVQPALRVVVFSMHPEAFRASQALRAGAAGYLSKRAPPEEVLEAVRRVAKGGRYIESEIAQELALRAAATEDPLGQLTGRELETLRLLGDGRSLAEIAAALGTSYKTVANTSAQIKAKLGVTTTADLMRMTIELGLR</sequence>
<dbReference type="CDD" id="cd17535">
    <property type="entry name" value="REC_NarL-like"/>
    <property type="match status" value="1"/>
</dbReference>
<dbReference type="InterPro" id="IPR039420">
    <property type="entry name" value="WalR-like"/>
</dbReference>
<dbReference type="EMBL" id="JAUTWS010000049">
    <property type="protein sequence ID" value="MDO9712503.1"/>
    <property type="molecule type" value="Genomic_DNA"/>
</dbReference>
<dbReference type="Gene3D" id="3.40.50.2300">
    <property type="match status" value="1"/>
</dbReference>
<name>A0ABT9E8J6_9PROT</name>
<keyword evidence="7" id="KW-1185">Reference proteome</keyword>
<keyword evidence="2" id="KW-0238">DNA-binding</keyword>
<dbReference type="SUPFAM" id="SSF46894">
    <property type="entry name" value="C-terminal effector domain of the bipartite response regulators"/>
    <property type="match status" value="1"/>
</dbReference>
<evidence type="ECO:0000259" key="5">
    <source>
        <dbReference type="PROSITE" id="PS50110"/>
    </source>
</evidence>
<dbReference type="Proteomes" id="UP001243009">
    <property type="component" value="Unassembled WGS sequence"/>
</dbReference>
<protein>
    <submittedName>
        <fullName evidence="6">Response regulator transcription factor</fullName>
    </submittedName>
</protein>
<keyword evidence="1 3" id="KW-0597">Phosphoprotein</keyword>
<dbReference type="SUPFAM" id="SSF52172">
    <property type="entry name" value="CheY-like"/>
    <property type="match status" value="1"/>
</dbReference>
<dbReference type="InterPro" id="IPR058245">
    <property type="entry name" value="NreC/VraR/RcsB-like_REC"/>
</dbReference>
<dbReference type="SMART" id="SM00421">
    <property type="entry name" value="HTH_LUXR"/>
    <property type="match status" value="1"/>
</dbReference>
<evidence type="ECO:0000256" key="2">
    <source>
        <dbReference type="ARBA" id="ARBA00023125"/>
    </source>
</evidence>
<comment type="caution">
    <text evidence="6">The sequence shown here is derived from an EMBL/GenBank/DDBJ whole genome shotgun (WGS) entry which is preliminary data.</text>
</comment>
<evidence type="ECO:0000313" key="6">
    <source>
        <dbReference type="EMBL" id="MDO9712503.1"/>
    </source>
</evidence>
<feature type="modified residue" description="4-aspartylphosphate" evidence="3">
    <location>
        <position position="52"/>
    </location>
</feature>
<proteinExistence type="predicted"/>
<dbReference type="Pfam" id="PF00196">
    <property type="entry name" value="GerE"/>
    <property type="match status" value="1"/>
</dbReference>
<feature type="domain" description="HTH luxR-type" evidence="4">
    <location>
        <begin position="138"/>
        <end position="203"/>
    </location>
</feature>
<dbReference type="PROSITE" id="PS50110">
    <property type="entry name" value="RESPONSE_REGULATORY"/>
    <property type="match status" value="1"/>
</dbReference>
<dbReference type="PRINTS" id="PR00038">
    <property type="entry name" value="HTHLUXR"/>
</dbReference>
<dbReference type="InterPro" id="IPR011006">
    <property type="entry name" value="CheY-like_superfamily"/>
</dbReference>
<evidence type="ECO:0000256" key="1">
    <source>
        <dbReference type="ARBA" id="ARBA00022553"/>
    </source>
</evidence>
<evidence type="ECO:0000259" key="4">
    <source>
        <dbReference type="PROSITE" id="PS50043"/>
    </source>
</evidence>
<feature type="domain" description="Response regulatory" evidence="5">
    <location>
        <begin position="2"/>
        <end position="117"/>
    </location>
</feature>
<dbReference type="Pfam" id="PF00072">
    <property type="entry name" value="Response_reg"/>
    <property type="match status" value="1"/>
</dbReference>